<dbReference type="InterPro" id="IPR011050">
    <property type="entry name" value="Pectin_lyase_fold/virulence"/>
</dbReference>
<dbReference type="Proteomes" id="UP001487296">
    <property type="component" value="Unassembled WGS sequence"/>
</dbReference>
<keyword evidence="2 4" id="KW-0378">Hydrolase</keyword>
<dbReference type="InterPro" id="IPR051801">
    <property type="entry name" value="GH28_Enzymes"/>
</dbReference>
<dbReference type="EMBL" id="JBBNFP010000034">
    <property type="protein sequence ID" value="MEQ2487157.1"/>
    <property type="molecule type" value="Genomic_DNA"/>
</dbReference>
<dbReference type="Gene3D" id="2.160.20.10">
    <property type="entry name" value="Single-stranded right-handed beta-helix, Pectin lyase-like"/>
    <property type="match status" value="1"/>
</dbReference>
<organism evidence="6 7">
    <name type="scientific">Hallella faecis</name>
    <dbReference type="NCBI Taxonomy" id="2841596"/>
    <lineage>
        <taxon>Bacteria</taxon>
        <taxon>Pseudomonadati</taxon>
        <taxon>Bacteroidota</taxon>
        <taxon>Bacteroidia</taxon>
        <taxon>Bacteroidales</taxon>
        <taxon>Prevotellaceae</taxon>
        <taxon>Hallella</taxon>
    </lineage>
</organism>
<evidence type="ECO:0000313" key="7">
    <source>
        <dbReference type="Proteomes" id="UP001487296"/>
    </source>
</evidence>
<dbReference type="InterPro" id="IPR012334">
    <property type="entry name" value="Pectin_lyas_fold"/>
</dbReference>
<evidence type="ECO:0000256" key="1">
    <source>
        <dbReference type="ARBA" id="ARBA00008834"/>
    </source>
</evidence>
<dbReference type="PANTHER" id="PTHR31339:SF9">
    <property type="entry name" value="PLASMIN AND FIBRONECTIN-BINDING PROTEIN A"/>
    <property type="match status" value="1"/>
</dbReference>
<comment type="caution">
    <text evidence="6">The sequence shown here is derived from an EMBL/GenBank/DDBJ whole genome shotgun (WGS) entry which is preliminary data.</text>
</comment>
<evidence type="ECO:0000313" key="6">
    <source>
        <dbReference type="EMBL" id="MEQ2487157.1"/>
    </source>
</evidence>
<accession>A0ABV1FRY8</accession>
<dbReference type="GO" id="GO:0016787">
    <property type="term" value="F:hydrolase activity"/>
    <property type="evidence" value="ECO:0007669"/>
    <property type="project" value="UniProtKB-KW"/>
</dbReference>
<dbReference type="InterPro" id="IPR000743">
    <property type="entry name" value="Glyco_hydro_28"/>
</dbReference>
<keyword evidence="3 4" id="KW-0326">Glycosidase</keyword>
<evidence type="ECO:0000256" key="4">
    <source>
        <dbReference type="RuleBase" id="RU361169"/>
    </source>
</evidence>
<name>A0ABV1FRY8_9BACT</name>
<dbReference type="SUPFAM" id="SSF51126">
    <property type="entry name" value="Pectin lyase-like"/>
    <property type="match status" value="1"/>
</dbReference>
<protein>
    <submittedName>
        <fullName evidence="6">Glycosyl hydrolase family 28 protein</fullName>
    </submittedName>
</protein>
<gene>
    <name evidence="6" type="ORF">AAAT34_08850</name>
</gene>
<evidence type="ECO:0000256" key="5">
    <source>
        <dbReference type="SAM" id="SignalP"/>
    </source>
</evidence>
<feature type="chain" id="PRO_5046868258" evidence="5">
    <location>
        <begin position="20"/>
        <end position="439"/>
    </location>
</feature>
<dbReference type="Pfam" id="PF00295">
    <property type="entry name" value="Glyco_hydro_28"/>
    <property type="match status" value="1"/>
</dbReference>
<feature type="signal peptide" evidence="5">
    <location>
        <begin position="1"/>
        <end position="19"/>
    </location>
</feature>
<keyword evidence="5" id="KW-0732">Signal</keyword>
<proteinExistence type="inferred from homology"/>
<evidence type="ECO:0000256" key="2">
    <source>
        <dbReference type="ARBA" id="ARBA00022801"/>
    </source>
</evidence>
<reference evidence="6 7" key="1">
    <citation type="submission" date="2024-04" db="EMBL/GenBank/DDBJ databases">
        <title>Human intestinal bacterial collection.</title>
        <authorList>
            <person name="Pauvert C."/>
            <person name="Hitch T.C.A."/>
            <person name="Clavel T."/>
        </authorList>
    </citation>
    <scope>NUCLEOTIDE SEQUENCE [LARGE SCALE GENOMIC DNA]</scope>
    <source>
        <strain evidence="6 7">CLA-AA-H145</strain>
    </source>
</reference>
<dbReference type="PANTHER" id="PTHR31339">
    <property type="entry name" value="PECTIN LYASE-RELATED"/>
    <property type="match status" value="1"/>
</dbReference>
<keyword evidence="7" id="KW-1185">Reference proteome</keyword>
<sequence>MRRLLTLCLALIATLSLSAAKKKALWPDGTPMDPWFADTTQVDLNQLGRRYVVTDYGVSTDSTQVQTQALQRVIDRCASEGGGVVVVPRGTFLSGSLYFRQGTHLQVEEGGRLKGSDRIADFDLRTTRIEGETCTYYTALMNADGLDGFVIAGPGTIDGNGHHYWRQFWLRRQWNAQCTNKDEQRPRLVYISRSSHVTVQNIHLTNSPFWTNHLYRCHHVRYLNAHITSPTEGLKAPSSDAIDIDVCHDVLVSGCYMSVNDDAVALKGGKGTWADRDSTNGPNRNILIERCLYGTVHGCLTLGSESIEDHNVVLRHCHANNANRVLWLKMRPDTPQRYESVSVENITGHTGSFLVVRPWTQFFKPADRADMPLSECRDIQIRDIHMDCNNFFDVGLSDKYRLHDFTFSTIDINNKRGAFDPTIIPGAKVNGVRVNGKKL</sequence>
<evidence type="ECO:0000256" key="3">
    <source>
        <dbReference type="ARBA" id="ARBA00023295"/>
    </source>
</evidence>
<dbReference type="RefSeq" id="WP_215760196.1">
    <property type="nucleotide sequence ID" value="NZ_JAHKBE010000033.1"/>
</dbReference>
<comment type="similarity">
    <text evidence="1 4">Belongs to the glycosyl hydrolase 28 family.</text>
</comment>